<dbReference type="EMBL" id="CP036433">
    <property type="protein sequence ID" value="QDU93402.1"/>
    <property type="molecule type" value="Genomic_DNA"/>
</dbReference>
<keyword evidence="3" id="KW-1185">Reference proteome</keyword>
<dbReference type="OrthoDB" id="9800974at2"/>
<proteinExistence type="predicted"/>
<accession>A0A518DNJ0</accession>
<keyword evidence="1" id="KW-0732">Signal</keyword>
<dbReference type="AlphaFoldDB" id="A0A518DNJ0"/>
<dbReference type="Gene3D" id="3.40.50.880">
    <property type="match status" value="1"/>
</dbReference>
<dbReference type="InterPro" id="IPR029062">
    <property type="entry name" value="Class_I_gatase-like"/>
</dbReference>
<dbReference type="CDD" id="cd03143">
    <property type="entry name" value="A4_beta-galactosidase_middle_domain"/>
    <property type="match status" value="1"/>
</dbReference>
<sequence length="1000" mass="110535" precursor="true">MIVCRFFALLATSLLLSSFALAQAPDELLDILDDLNKDQQTDDLLQIQNSHLSYVKTWQGVRPLRPVAGDTQTYHWAPVKGFVSPLDDQPISTLAALPEAGAYRVYLRHVLTEDRQRPVTLTITPQSGGKPVTHTFGKLLLASAKLGKEQEKELPIRVESDLQLNTPLDPQTAVWEYWDVDLPGGPKTLSLSAARQEPQVDAVLITRSKTFRPSFSYLANDNTLQRMFMRFRLSQVEQPPISYGVSAGLTYHWRGRLTPSGEVMWGHPIGQAKDIPVADWSPFIDATEAIVPGPGAWSTCRVAFDKIDNAQVEVEFAWYPHEAAVAHRFQASVSGGKAMFRVPHGSPQYLTAAEQPRWGIWQGDYLPNGAKPEADLVERYFDWAQEAAAELGLKEDHPRPSHLRFLSSCRVGMAHRARASEMLARLGVNWVEGAPPEVRERLHLYDDADQKKIKTGDEISTYTSPSTINASPPLLAQFHRYLEEQAALQGRTVRELLGVTETSRLRCLARLPSNPGRFERRLYYHSHRFCHQATIARYARATAAAEARSPGAIVYNNYSPHPVFLTGNSMNTTDWFLLSRAGAQTLGWGEDWATNGSWGLGTDRTQCVSFYAALVDCAVRKHDYPSGFYVGSNCGNSANKIFSCVAEGIDILHLYDWGPIDAWAEGSNAWSEFQSQYASIMSATHALGPADEIIAQGTREKRRAAVLYNRAHEIMNGGVTLNHDWMWAFIAMKSAQIPVDVIIEEDLTPAGLAQYDVLYLGGLNLEDRHLQQVSQWVDAGGLLIGTGGSAMYDAYNDLSPAAVELFGARSVLASPAEVTADETVAFAASEQFPAGTFTVAAPRGHRYRLEPTSGQPLAHFADESVACVTQKQGAGRTILFGFYPGYTFRANGRATGPVQPWFVQPLLQQLGRQRVEFSFPASEATLFEHPSGIAVTLANFAPWKAELSSQPTTLSVQTDRDIKQVISGLRGPLPWKREGDRIVIETPSAMDLTVDTIILK</sequence>
<gene>
    <name evidence="2" type="ORF">Pla8534_11820</name>
</gene>
<protein>
    <recommendedName>
        <fullName evidence="4">Beta-galactosidase trimerization domain protein</fullName>
    </recommendedName>
</protein>
<evidence type="ECO:0008006" key="4">
    <source>
        <dbReference type="Google" id="ProtNLM"/>
    </source>
</evidence>
<evidence type="ECO:0000313" key="3">
    <source>
        <dbReference type="Proteomes" id="UP000317648"/>
    </source>
</evidence>
<dbReference type="RefSeq" id="WP_145050175.1">
    <property type="nucleotide sequence ID" value="NZ_CP036433.1"/>
</dbReference>
<name>A0A518DNJ0_9BACT</name>
<dbReference type="KEGG" id="lcre:Pla8534_11820"/>
<feature type="signal peptide" evidence="1">
    <location>
        <begin position="1"/>
        <end position="22"/>
    </location>
</feature>
<evidence type="ECO:0000256" key="1">
    <source>
        <dbReference type="SAM" id="SignalP"/>
    </source>
</evidence>
<evidence type="ECO:0000313" key="2">
    <source>
        <dbReference type="EMBL" id="QDU93402.1"/>
    </source>
</evidence>
<dbReference type="SUPFAM" id="SSF52317">
    <property type="entry name" value="Class I glutamine amidotransferase-like"/>
    <property type="match status" value="1"/>
</dbReference>
<reference evidence="2 3" key="1">
    <citation type="submission" date="2019-02" db="EMBL/GenBank/DDBJ databases">
        <title>Deep-cultivation of Planctomycetes and their phenomic and genomic characterization uncovers novel biology.</title>
        <authorList>
            <person name="Wiegand S."/>
            <person name="Jogler M."/>
            <person name="Boedeker C."/>
            <person name="Pinto D."/>
            <person name="Vollmers J."/>
            <person name="Rivas-Marin E."/>
            <person name="Kohn T."/>
            <person name="Peeters S.H."/>
            <person name="Heuer A."/>
            <person name="Rast P."/>
            <person name="Oberbeckmann S."/>
            <person name="Bunk B."/>
            <person name="Jeske O."/>
            <person name="Meyerdierks A."/>
            <person name="Storesund J.E."/>
            <person name="Kallscheuer N."/>
            <person name="Luecker S."/>
            <person name="Lage O.M."/>
            <person name="Pohl T."/>
            <person name="Merkel B.J."/>
            <person name="Hornburger P."/>
            <person name="Mueller R.-W."/>
            <person name="Bruemmer F."/>
            <person name="Labrenz M."/>
            <person name="Spormann A.M."/>
            <person name="Op den Camp H."/>
            <person name="Overmann J."/>
            <person name="Amann R."/>
            <person name="Jetten M.S.M."/>
            <person name="Mascher T."/>
            <person name="Medema M.H."/>
            <person name="Devos D.P."/>
            <person name="Kaster A.-K."/>
            <person name="Ovreas L."/>
            <person name="Rohde M."/>
            <person name="Galperin M.Y."/>
            <person name="Jogler C."/>
        </authorList>
    </citation>
    <scope>NUCLEOTIDE SEQUENCE [LARGE SCALE GENOMIC DNA]</scope>
    <source>
        <strain evidence="2 3">Pla85_3_4</strain>
    </source>
</reference>
<organism evidence="2 3">
    <name type="scientific">Lignipirellula cremea</name>
    <dbReference type="NCBI Taxonomy" id="2528010"/>
    <lineage>
        <taxon>Bacteria</taxon>
        <taxon>Pseudomonadati</taxon>
        <taxon>Planctomycetota</taxon>
        <taxon>Planctomycetia</taxon>
        <taxon>Pirellulales</taxon>
        <taxon>Pirellulaceae</taxon>
        <taxon>Lignipirellula</taxon>
    </lineage>
</organism>
<dbReference type="Proteomes" id="UP000317648">
    <property type="component" value="Chromosome"/>
</dbReference>
<feature type="chain" id="PRO_5021846655" description="Beta-galactosidase trimerization domain protein" evidence="1">
    <location>
        <begin position="23"/>
        <end position="1000"/>
    </location>
</feature>